<keyword evidence="5" id="KW-0762">Sugar transport</keyword>
<feature type="transmembrane region" description="Helical" evidence="9">
    <location>
        <begin position="114"/>
        <end position="137"/>
    </location>
</feature>
<comment type="subcellular location">
    <subcellularLocation>
        <location evidence="1 9">Cell membrane</location>
        <topology evidence="1 9">Multi-pass membrane protein</topology>
    </subcellularLocation>
</comment>
<keyword evidence="8 9" id="KW-0472">Membrane</keyword>
<accession>A0ABW8TLP7</accession>
<evidence type="ECO:0000256" key="4">
    <source>
        <dbReference type="ARBA" id="ARBA00022475"/>
    </source>
</evidence>
<dbReference type="RefSeq" id="WP_406789838.1">
    <property type="nucleotide sequence ID" value="NZ_JBJIAA010000027.1"/>
</dbReference>
<feature type="transmembrane region" description="Helical" evidence="9">
    <location>
        <begin position="149"/>
        <end position="168"/>
    </location>
</feature>
<evidence type="ECO:0000256" key="3">
    <source>
        <dbReference type="ARBA" id="ARBA00022448"/>
    </source>
</evidence>
<dbReference type="CDD" id="cd06261">
    <property type="entry name" value="TM_PBP2"/>
    <property type="match status" value="1"/>
</dbReference>
<keyword evidence="3 9" id="KW-0813">Transport</keyword>
<dbReference type="Gene3D" id="1.10.3720.10">
    <property type="entry name" value="MetI-like"/>
    <property type="match status" value="1"/>
</dbReference>
<evidence type="ECO:0000256" key="9">
    <source>
        <dbReference type="RuleBase" id="RU363032"/>
    </source>
</evidence>
<evidence type="ECO:0000313" key="12">
    <source>
        <dbReference type="Proteomes" id="UP001623592"/>
    </source>
</evidence>
<evidence type="ECO:0000256" key="8">
    <source>
        <dbReference type="ARBA" id="ARBA00023136"/>
    </source>
</evidence>
<evidence type="ECO:0000256" key="5">
    <source>
        <dbReference type="ARBA" id="ARBA00022597"/>
    </source>
</evidence>
<keyword evidence="12" id="KW-1185">Reference proteome</keyword>
<feature type="transmembrane region" description="Helical" evidence="9">
    <location>
        <begin position="20"/>
        <end position="41"/>
    </location>
</feature>
<dbReference type="Pfam" id="PF00528">
    <property type="entry name" value="BPD_transp_1"/>
    <property type="match status" value="1"/>
</dbReference>
<name>A0ABW8TLP7_9CLOT</name>
<evidence type="ECO:0000256" key="1">
    <source>
        <dbReference type="ARBA" id="ARBA00004651"/>
    </source>
</evidence>
<keyword evidence="4" id="KW-1003">Cell membrane</keyword>
<feature type="transmembrane region" description="Helical" evidence="9">
    <location>
        <begin position="76"/>
        <end position="102"/>
    </location>
</feature>
<evidence type="ECO:0000256" key="6">
    <source>
        <dbReference type="ARBA" id="ARBA00022692"/>
    </source>
</evidence>
<reference evidence="11 12" key="1">
    <citation type="submission" date="2024-11" db="EMBL/GenBank/DDBJ databases">
        <authorList>
            <person name="Heng Y.C."/>
            <person name="Lim A.C.H."/>
            <person name="Lee J.K.Y."/>
            <person name="Kittelmann S."/>
        </authorList>
    </citation>
    <scope>NUCLEOTIDE SEQUENCE [LARGE SCALE GENOMIC DNA]</scope>
    <source>
        <strain evidence="11 12">WILCCON 0114</strain>
    </source>
</reference>
<comment type="similarity">
    <text evidence="2">Belongs to the binding-protein-dependent transport system permease family. MalFG subfamily.</text>
</comment>
<protein>
    <submittedName>
        <fullName evidence="11">Sugar ABC transporter permease</fullName>
    </submittedName>
</protein>
<evidence type="ECO:0000256" key="2">
    <source>
        <dbReference type="ARBA" id="ARBA00009047"/>
    </source>
</evidence>
<feature type="transmembrane region" description="Helical" evidence="9">
    <location>
        <begin position="247"/>
        <end position="268"/>
    </location>
</feature>
<comment type="caution">
    <text evidence="11">The sequence shown here is derived from an EMBL/GenBank/DDBJ whole genome shotgun (WGS) entry which is preliminary data.</text>
</comment>
<dbReference type="EMBL" id="JBJIAA010000027">
    <property type="protein sequence ID" value="MFL0253171.1"/>
    <property type="molecule type" value="Genomic_DNA"/>
</dbReference>
<dbReference type="SUPFAM" id="SSF161098">
    <property type="entry name" value="MetI-like"/>
    <property type="match status" value="1"/>
</dbReference>
<dbReference type="Proteomes" id="UP001623592">
    <property type="component" value="Unassembled WGS sequence"/>
</dbReference>
<dbReference type="PROSITE" id="PS50928">
    <property type="entry name" value="ABC_TM1"/>
    <property type="match status" value="1"/>
</dbReference>
<dbReference type="InterPro" id="IPR035906">
    <property type="entry name" value="MetI-like_sf"/>
</dbReference>
<sequence length="283" mass="31486">MKKEKFGIRDTKFMIIFRYIVLTFAAILTVYPILNVLAVALRPSNSLYSTSLAIITKNSTLNNFKLAFTQYHIQDWLLHSLIIAGSATAISVTISMFAAYAFSRFEFRGKRAGMVSLLITQMFPATMMLLPLFMLMFKINLTNKFQGLIIVYISTAVPFNIWMMKGYFDTIPKSLEESAYVDGSSIPYAFCKIILPLAKPAIALTTLFSFMNSWSEYVIARVIITDPTKTTLPVGLVNMQSQFSTDWGVYSAAALITSVPVIILFVCLSKYLVGGLTIGGVKG</sequence>
<evidence type="ECO:0000313" key="11">
    <source>
        <dbReference type="EMBL" id="MFL0253171.1"/>
    </source>
</evidence>
<gene>
    <name evidence="11" type="ORF">ACJDT4_22455</name>
</gene>
<dbReference type="PANTHER" id="PTHR32243">
    <property type="entry name" value="MALTOSE TRANSPORT SYSTEM PERMEASE-RELATED"/>
    <property type="match status" value="1"/>
</dbReference>
<feature type="domain" description="ABC transmembrane type-1" evidence="10">
    <location>
        <begin position="77"/>
        <end position="268"/>
    </location>
</feature>
<keyword evidence="7 9" id="KW-1133">Transmembrane helix</keyword>
<organism evidence="11 12">
    <name type="scientific">Clostridium neuense</name>
    <dbReference type="NCBI Taxonomy" id="1728934"/>
    <lineage>
        <taxon>Bacteria</taxon>
        <taxon>Bacillati</taxon>
        <taxon>Bacillota</taxon>
        <taxon>Clostridia</taxon>
        <taxon>Eubacteriales</taxon>
        <taxon>Clostridiaceae</taxon>
        <taxon>Clostridium</taxon>
    </lineage>
</organism>
<dbReference type="InterPro" id="IPR050901">
    <property type="entry name" value="BP-dep_ABC_trans_perm"/>
</dbReference>
<evidence type="ECO:0000259" key="10">
    <source>
        <dbReference type="PROSITE" id="PS50928"/>
    </source>
</evidence>
<dbReference type="InterPro" id="IPR000515">
    <property type="entry name" value="MetI-like"/>
</dbReference>
<evidence type="ECO:0000256" key="7">
    <source>
        <dbReference type="ARBA" id="ARBA00022989"/>
    </source>
</evidence>
<dbReference type="PANTHER" id="PTHR32243:SF50">
    <property type="entry name" value="MALTOSE_MALTODEXTRIN TRANSPORT SYSTEM PERMEASE PROTEIN MALG"/>
    <property type="match status" value="1"/>
</dbReference>
<proteinExistence type="inferred from homology"/>
<keyword evidence="6 9" id="KW-0812">Transmembrane</keyword>